<accession>A0A401G9X9</accession>
<keyword evidence="3" id="KW-1185">Reference proteome</keyword>
<dbReference type="RefSeq" id="XP_027609885.1">
    <property type="nucleotide sequence ID" value="XM_027754084.1"/>
</dbReference>
<dbReference type="GeneID" id="38775889"/>
<dbReference type="Proteomes" id="UP000287166">
    <property type="component" value="Unassembled WGS sequence"/>
</dbReference>
<organism evidence="2 3">
    <name type="scientific">Sparassis crispa</name>
    <dbReference type="NCBI Taxonomy" id="139825"/>
    <lineage>
        <taxon>Eukaryota</taxon>
        <taxon>Fungi</taxon>
        <taxon>Dikarya</taxon>
        <taxon>Basidiomycota</taxon>
        <taxon>Agaricomycotina</taxon>
        <taxon>Agaricomycetes</taxon>
        <taxon>Polyporales</taxon>
        <taxon>Sparassidaceae</taxon>
        <taxon>Sparassis</taxon>
    </lineage>
</organism>
<comment type="caution">
    <text evidence="2">The sequence shown here is derived from an EMBL/GenBank/DDBJ whole genome shotgun (WGS) entry which is preliminary data.</text>
</comment>
<feature type="region of interest" description="Disordered" evidence="1">
    <location>
        <begin position="34"/>
        <end position="98"/>
    </location>
</feature>
<evidence type="ECO:0000313" key="2">
    <source>
        <dbReference type="EMBL" id="GBE78972.1"/>
    </source>
</evidence>
<name>A0A401G9X9_9APHY</name>
<sequence>MLKMEKMQPLLALCENHWKAEHILGQMLLQEKGPDFEADDDDDVSHVSTSVVSTSVGKPSASETVGVPTAATSQTSAINKRRRGHSSSSSKPKKKPAVNVALQHVKDTMFAPVTAPTLIRKKWLDYMARRSLGSSGSPVDKSPVILYR</sequence>
<protein>
    <submittedName>
        <fullName evidence="2">Uncharacterized protein</fullName>
    </submittedName>
</protein>
<evidence type="ECO:0000256" key="1">
    <source>
        <dbReference type="SAM" id="MobiDB-lite"/>
    </source>
</evidence>
<evidence type="ECO:0000313" key="3">
    <source>
        <dbReference type="Proteomes" id="UP000287166"/>
    </source>
</evidence>
<proteinExistence type="predicted"/>
<reference evidence="2 3" key="1">
    <citation type="journal article" date="2018" name="Sci. Rep.">
        <title>Genome sequence of the cauliflower mushroom Sparassis crispa (Hanabiratake) and its association with beneficial usage.</title>
        <authorList>
            <person name="Kiyama R."/>
            <person name="Furutani Y."/>
            <person name="Kawaguchi K."/>
            <person name="Nakanishi T."/>
        </authorList>
    </citation>
    <scope>NUCLEOTIDE SEQUENCE [LARGE SCALE GENOMIC DNA]</scope>
</reference>
<dbReference type="AlphaFoldDB" id="A0A401G9X9"/>
<dbReference type="InParanoid" id="A0A401G9X9"/>
<feature type="compositionally biased region" description="Basic residues" evidence="1">
    <location>
        <begin position="79"/>
        <end position="96"/>
    </location>
</feature>
<dbReference type="STRING" id="139825.A0A401G9X9"/>
<dbReference type="EMBL" id="BFAD01000002">
    <property type="protein sequence ID" value="GBE78972.1"/>
    <property type="molecule type" value="Genomic_DNA"/>
</dbReference>
<gene>
    <name evidence="2" type="ORF">SCP_0201690</name>
</gene>
<feature type="compositionally biased region" description="Low complexity" evidence="1">
    <location>
        <begin position="46"/>
        <end position="56"/>
    </location>
</feature>